<evidence type="ECO:0000313" key="1">
    <source>
        <dbReference type="EMBL" id="OJT13880.1"/>
    </source>
</evidence>
<proteinExistence type="predicted"/>
<dbReference type="AlphaFoldDB" id="A0A1M2W281"/>
<protein>
    <submittedName>
        <fullName evidence="1">Uncharacterized protein</fullName>
    </submittedName>
</protein>
<accession>A0A1M2W281</accession>
<dbReference type="EMBL" id="MNAD01000354">
    <property type="protein sequence ID" value="OJT13880.1"/>
    <property type="molecule type" value="Genomic_DNA"/>
</dbReference>
<dbReference type="Proteomes" id="UP000184267">
    <property type="component" value="Unassembled WGS sequence"/>
</dbReference>
<gene>
    <name evidence="1" type="ORF">TRAPUB_9549</name>
</gene>
<evidence type="ECO:0000313" key="2">
    <source>
        <dbReference type="Proteomes" id="UP000184267"/>
    </source>
</evidence>
<comment type="caution">
    <text evidence="1">The sequence shown here is derived from an EMBL/GenBank/DDBJ whole genome shotgun (WGS) entry which is preliminary data.</text>
</comment>
<name>A0A1M2W281_TRAPU</name>
<keyword evidence="2" id="KW-1185">Reference proteome</keyword>
<reference evidence="1 2" key="1">
    <citation type="submission" date="2016-10" db="EMBL/GenBank/DDBJ databases">
        <title>Genome sequence of the basidiomycete white-rot fungus Trametes pubescens.</title>
        <authorList>
            <person name="Makela M.R."/>
            <person name="Granchi Z."/>
            <person name="Peng M."/>
            <person name="De Vries R.P."/>
            <person name="Grigoriev I."/>
            <person name="Riley R."/>
            <person name="Hilden K."/>
        </authorList>
    </citation>
    <scope>NUCLEOTIDE SEQUENCE [LARGE SCALE GENOMIC DNA]</scope>
    <source>
        <strain evidence="1 2">FBCC735</strain>
    </source>
</reference>
<organism evidence="1 2">
    <name type="scientific">Trametes pubescens</name>
    <name type="common">White-rot fungus</name>
    <dbReference type="NCBI Taxonomy" id="154538"/>
    <lineage>
        <taxon>Eukaryota</taxon>
        <taxon>Fungi</taxon>
        <taxon>Dikarya</taxon>
        <taxon>Basidiomycota</taxon>
        <taxon>Agaricomycotina</taxon>
        <taxon>Agaricomycetes</taxon>
        <taxon>Polyporales</taxon>
        <taxon>Polyporaceae</taxon>
        <taxon>Trametes</taxon>
    </lineage>
</organism>
<sequence>MAHHQRANLVPHRHARHAGPRYRPIYQLDLIHELHNLLLVLPLCSNNSRFSNTSTHTRHSVIGNICKFIGKHVESIVPYLKAGI</sequence>